<keyword evidence="4" id="KW-1185">Reference proteome</keyword>
<sequence length="294" mass="30799">MSRPMEAEVPGRDRPPGPPGSGGGEHRPHRKGATVADVRRYGQPPGLKDRRNEEHWAGRLYMRDLSPYAAWAALRLGFSPNQLTYLMMASGVLAGVVVSLPVSGSGALWTAVGGAVLIQIYLLLDCVDGEVARYLRQTSVTGVYLDRIGHYLSEVALLIGLGFAAQGGWKSGGWTELGLVAALGAALIKAETDNVVVARAKSGLPADPAGGDRALRPRSTGIALARQAASMLRFHRIIGAVELSLLIVAAAAADAVLGNETPAAVRVLTVAVAAVAVVQTVLHLVSILASRRLK</sequence>
<name>A0A543ILI2_9ACTN</name>
<dbReference type="EMBL" id="VFPO01000001">
    <property type="protein sequence ID" value="TQM71432.1"/>
    <property type="molecule type" value="Genomic_DNA"/>
</dbReference>
<evidence type="ECO:0000313" key="3">
    <source>
        <dbReference type="EMBL" id="TQM71432.1"/>
    </source>
</evidence>
<dbReference type="AlphaFoldDB" id="A0A543ILI2"/>
<feature type="transmembrane region" description="Helical" evidence="2">
    <location>
        <begin position="108"/>
        <end position="127"/>
    </location>
</feature>
<dbReference type="Pfam" id="PF01066">
    <property type="entry name" value="CDP-OH_P_transf"/>
    <property type="match status" value="1"/>
</dbReference>
<dbReference type="InterPro" id="IPR000462">
    <property type="entry name" value="CDP-OH_P_trans"/>
</dbReference>
<proteinExistence type="predicted"/>
<dbReference type="GO" id="GO:0008654">
    <property type="term" value="P:phospholipid biosynthetic process"/>
    <property type="evidence" value="ECO:0007669"/>
    <property type="project" value="InterPro"/>
</dbReference>
<dbReference type="InterPro" id="IPR043130">
    <property type="entry name" value="CDP-OH_PTrfase_TM_dom"/>
</dbReference>
<comment type="caution">
    <text evidence="3">The sequence shown here is derived from an EMBL/GenBank/DDBJ whole genome shotgun (WGS) entry which is preliminary data.</text>
</comment>
<dbReference type="GO" id="GO:0016020">
    <property type="term" value="C:membrane"/>
    <property type="evidence" value="ECO:0007669"/>
    <property type="project" value="InterPro"/>
</dbReference>
<gene>
    <name evidence="3" type="ORF">FHX41_5201</name>
</gene>
<feature type="transmembrane region" description="Helical" evidence="2">
    <location>
        <begin position="83"/>
        <end position="102"/>
    </location>
</feature>
<protein>
    <submittedName>
        <fullName evidence="3">CDP-alcohol phosphatidyltransferase-like enzyme</fullName>
    </submittedName>
</protein>
<keyword evidence="3" id="KW-0808">Transferase</keyword>
<feature type="compositionally biased region" description="Basic and acidic residues" evidence="1">
    <location>
        <begin position="1"/>
        <end position="15"/>
    </location>
</feature>
<feature type="region of interest" description="Disordered" evidence="1">
    <location>
        <begin position="1"/>
        <end position="50"/>
    </location>
</feature>
<dbReference type="Gene3D" id="1.20.120.1760">
    <property type="match status" value="1"/>
</dbReference>
<evidence type="ECO:0000256" key="1">
    <source>
        <dbReference type="SAM" id="MobiDB-lite"/>
    </source>
</evidence>
<dbReference type="GO" id="GO:0016780">
    <property type="term" value="F:phosphotransferase activity, for other substituted phosphate groups"/>
    <property type="evidence" value="ECO:0007669"/>
    <property type="project" value="InterPro"/>
</dbReference>
<accession>A0A543ILI2</accession>
<reference evidence="3 4" key="1">
    <citation type="submission" date="2019-06" db="EMBL/GenBank/DDBJ databases">
        <title>Sequencing the genomes of 1000 actinobacteria strains.</title>
        <authorList>
            <person name="Klenk H.-P."/>
        </authorList>
    </citation>
    <scope>NUCLEOTIDE SEQUENCE [LARGE SCALE GENOMIC DNA]</scope>
    <source>
        <strain evidence="3 4">DSM 45043</strain>
    </source>
</reference>
<feature type="transmembrane region" description="Helical" evidence="2">
    <location>
        <begin position="237"/>
        <end position="257"/>
    </location>
</feature>
<evidence type="ECO:0000256" key="2">
    <source>
        <dbReference type="SAM" id="Phobius"/>
    </source>
</evidence>
<evidence type="ECO:0000313" key="4">
    <source>
        <dbReference type="Proteomes" id="UP000316706"/>
    </source>
</evidence>
<organism evidence="3 4">
    <name type="scientific">Actinomadura hallensis</name>
    <dbReference type="NCBI Taxonomy" id="337895"/>
    <lineage>
        <taxon>Bacteria</taxon>
        <taxon>Bacillati</taxon>
        <taxon>Actinomycetota</taxon>
        <taxon>Actinomycetes</taxon>
        <taxon>Streptosporangiales</taxon>
        <taxon>Thermomonosporaceae</taxon>
        <taxon>Actinomadura</taxon>
    </lineage>
</organism>
<keyword evidence="2" id="KW-0812">Transmembrane</keyword>
<dbReference type="Proteomes" id="UP000316706">
    <property type="component" value="Unassembled WGS sequence"/>
</dbReference>
<keyword evidence="2" id="KW-0472">Membrane</keyword>
<feature type="transmembrane region" description="Helical" evidence="2">
    <location>
        <begin position="263"/>
        <end position="289"/>
    </location>
</feature>
<keyword evidence="2" id="KW-1133">Transmembrane helix</keyword>